<dbReference type="AlphaFoldDB" id="A0A0N0NNK3"/>
<dbReference type="PROSITE" id="PS51758">
    <property type="entry name" value="LETM1_RBD"/>
    <property type="match status" value="1"/>
</dbReference>
<gene>
    <name evidence="10" type="ORF">AB675_9309</name>
</gene>
<evidence type="ECO:0000256" key="6">
    <source>
        <dbReference type="ARBA" id="ARBA00023136"/>
    </source>
</evidence>
<dbReference type="GeneID" id="28741711"/>
<feature type="region of interest" description="Disordered" evidence="8">
    <location>
        <begin position="490"/>
        <end position="569"/>
    </location>
</feature>
<evidence type="ECO:0000256" key="8">
    <source>
        <dbReference type="SAM" id="MobiDB-lite"/>
    </source>
</evidence>
<dbReference type="STRING" id="1664694.A0A0N0NNK3"/>
<feature type="compositionally biased region" description="Polar residues" evidence="8">
    <location>
        <begin position="61"/>
        <end position="71"/>
    </location>
</feature>
<dbReference type="InterPro" id="IPR033122">
    <property type="entry name" value="LETM1-like_RBD"/>
</dbReference>
<comment type="subcellular location">
    <subcellularLocation>
        <location evidence="1">Mitochondrion inner membrane</location>
        <topology evidence="1">Single-pass membrane protein</topology>
    </subcellularLocation>
</comment>
<keyword evidence="3" id="KW-0999">Mitochondrion inner membrane</keyword>
<feature type="compositionally biased region" description="Basic and acidic residues" evidence="8">
    <location>
        <begin position="490"/>
        <end position="542"/>
    </location>
</feature>
<evidence type="ECO:0000313" key="11">
    <source>
        <dbReference type="Proteomes" id="UP000038010"/>
    </source>
</evidence>
<comment type="caution">
    <text evidence="10">The sequence shown here is derived from an EMBL/GenBank/DDBJ whole genome shotgun (WGS) entry which is preliminary data.</text>
</comment>
<dbReference type="GO" id="GO:0043022">
    <property type="term" value="F:ribosome binding"/>
    <property type="evidence" value="ECO:0007669"/>
    <property type="project" value="InterPro"/>
</dbReference>
<dbReference type="GO" id="GO:0005743">
    <property type="term" value="C:mitochondrial inner membrane"/>
    <property type="evidence" value="ECO:0007669"/>
    <property type="project" value="UniProtKB-SubCell"/>
</dbReference>
<evidence type="ECO:0000256" key="4">
    <source>
        <dbReference type="ARBA" id="ARBA00022989"/>
    </source>
</evidence>
<evidence type="ECO:0000256" key="1">
    <source>
        <dbReference type="ARBA" id="ARBA00004434"/>
    </source>
</evidence>
<dbReference type="GO" id="GO:0030003">
    <property type="term" value="P:intracellular monoatomic cation homeostasis"/>
    <property type="evidence" value="ECO:0007669"/>
    <property type="project" value="TreeGrafter"/>
</dbReference>
<dbReference type="EMBL" id="LFJN01000009">
    <property type="protein sequence ID" value="KPI41479.1"/>
    <property type="molecule type" value="Genomic_DNA"/>
</dbReference>
<name>A0A0N0NNK3_9EURO</name>
<keyword evidence="5 7" id="KW-0496">Mitochondrion</keyword>
<reference evidence="10 11" key="1">
    <citation type="submission" date="2015-06" db="EMBL/GenBank/DDBJ databases">
        <title>Draft genome of the ant-associated black yeast Phialophora attae CBS 131958.</title>
        <authorList>
            <person name="Moreno L.F."/>
            <person name="Stielow B.J."/>
            <person name="de Hoog S."/>
            <person name="Vicente V.A."/>
            <person name="Weiss V.A."/>
            <person name="de Vries M."/>
            <person name="Cruz L.M."/>
            <person name="Souza E.M."/>
        </authorList>
    </citation>
    <scope>NUCLEOTIDE SEQUENCE [LARGE SCALE GENOMIC DNA]</scope>
    <source>
        <strain evidence="10 11">CBS 131958</strain>
    </source>
</reference>
<keyword evidence="11" id="KW-1185">Reference proteome</keyword>
<feature type="region of interest" description="Disordered" evidence="8">
    <location>
        <begin position="61"/>
        <end position="107"/>
    </location>
</feature>
<dbReference type="PANTHER" id="PTHR14009">
    <property type="entry name" value="LEUCINE ZIPPER-EF-HAND CONTAINING TRANSMEMBRANE PROTEIN"/>
    <property type="match status" value="1"/>
</dbReference>
<evidence type="ECO:0000256" key="5">
    <source>
        <dbReference type="ARBA" id="ARBA00023128"/>
    </source>
</evidence>
<proteinExistence type="predicted"/>
<keyword evidence="2" id="KW-0812">Transmembrane</keyword>
<evidence type="ECO:0000313" key="10">
    <source>
        <dbReference type="EMBL" id="KPI41479.1"/>
    </source>
</evidence>
<evidence type="ECO:0000259" key="9">
    <source>
        <dbReference type="PROSITE" id="PS51758"/>
    </source>
</evidence>
<dbReference type="Pfam" id="PF07766">
    <property type="entry name" value="LETM1_RBD"/>
    <property type="match status" value="1"/>
</dbReference>
<dbReference type="Proteomes" id="UP000038010">
    <property type="component" value="Unassembled WGS sequence"/>
</dbReference>
<keyword evidence="4" id="KW-1133">Transmembrane helix</keyword>
<dbReference type="PANTHER" id="PTHR14009:SF1">
    <property type="entry name" value="MITOCHONDRIAL PROTON_CALCIUM EXCHANGER PROTEIN"/>
    <property type="match status" value="1"/>
</dbReference>
<organism evidence="10 11">
    <name type="scientific">Cyphellophora attinorum</name>
    <dbReference type="NCBI Taxonomy" id="1664694"/>
    <lineage>
        <taxon>Eukaryota</taxon>
        <taxon>Fungi</taxon>
        <taxon>Dikarya</taxon>
        <taxon>Ascomycota</taxon>
        <taxon>Pezizomycotina</taxon>
        <taxon>Eurotiomycetes</taxon>
        <taxon>Chaetothyriomycetidae</taxon>
        <taxon>Chaetothyriales</taxon>
        <taxon>Cyphellophoraceae</taxon>
        <taxon>Cyphellophora</taxon>
    </lineage>
</organism>
<feature type="compositionally biased region" description="Basic and acidic residues" evidence="8">
    <location>
        <begin position="554"/>
        <end position="569"/>
    </location>
</feature>
<evidence type="ECO:0000256" key="2">
    <source>
        <dbReference type="ARBA" id="ARBA00022692"/>
    </source>
</evidence>
<feature type="domain" description="Letm1 RBD" evidence="9">
    <location>
        <begin position="263"/>
        <end position="457"/>
    </location>
</feature>
<accession>A0A0N0NNK3</accession>
<protein>
    <submittedName>
        <fullName evidence="10">LETM1 domain-containing protein mdm28, mitochondrial</fullName>
    </submittedName>
</protein>
<keyword evidence="6" id="KW-0472">Membrane</keyword>
<evidence type="ECO:0000256" key="3">
    <source>
        <dbReference type="ARBA" id="ARBA00022792"/>
    </source>
</evidence>
<sequence>MAARVQITRSSAASRRILQQFSSRGVGSSTLYSLTPRQRLSGLNREVTAFAIAIPMRHYATETSSSQTSGASGPPPGFNLDEAKKPLPKESSKQEASELSATPTIEELKKSEEVLAAPGASKPSDVPPTKAVEASTLTELAAKKAKEEEKENALAKAGGPKKTLWQKIKHEAQHYYDGTKLLATEVRISSKLALRMAAGYELSRRENRQLQRTVQDLGRLVPFSAFVIVPFAELLLPVALKIFPNLLPSTYEGQQSREDKASRLRATRKNVSSFLRNSLKESGLPISSASAQKEEFQQFFRKVRATGESPTKEDVIKVCKIFKDDLTLDNLSRPQLVGMCKYMNLNTFGTDAMLRYQIRHRMRQIKRDDKAISYEGVDSLSVPELQMACASRGLRTHGMSPSKLRDDLQMWLDLRLKYNIPSTLLVLSNAYMYTSGKDSEIDSQIEALQAVLSSIPEELFHEIELEVHNAEGAATNKQRLEVLKEQQELIEEENKQAESSKNEDGASKESPKDDKDIDETPKKAAAEAEGGEKKADASAEAKEAEEDISSQGMDETRKAEKQEQQTKKE</sequence>
<dbReference type="RefSeq" id="XP_018001442.1">
    <property type="nucleotide sequence ID" value="XM_018149831.1"/>
</dbReference>
<dbReference type="OrthoDB" id="275278at2759"/>
<evidence type="ECO:0000256" key="7">
    <source>
        <dbReference type="PROSITE-ProRule" id="PRU01094"/>
    </source>
</evidence>
<dbReference type="VEuPathDB" id="FungiDB:AB675_9309"/>
<dbReference type="InterPro" id="IPR044202">
    <property type="entry name" value="LETM1/MDM38-like"/>
</dbReference>
<feature type="compositionally biased region" description="Basic and acidic residues" evidence="8">
    <location>
        <begin position="81"/>
        <end position="96"/>
    </location>
</feature>